<dbReference type="InterPro" id="IPR014314">
    <property type="entry name" value="Succ_DH_cytb556"/>
</dbReference>
<dbReference type="Gene3D" id="1.20.1300.10">
    <property type="entry name" value="Fumarate reductase/succinate dehydrogenase, transmembrane subunit"/>
    <property type="match status" value="1"/>
</dbReference>
<comment type="similarity">
    <text evidence="3">Belongs to the cytochrome b560 family.</text>
</comment>
<keyword evidence="5 12" id="KW-0349">Heme</keyword>
<dbReference type="InterPro" id="IPR034804">
    <property type="entry name" value="SQR/QFR_C/D"/>
</dbReference>
<keyword evidence="6 13" id="KW-0812">Transmembrane</keyword>
<comment type="cofactor">
    <cofactor evidence="12">
        <name>heme</name>
        <dbReference type="ChEBI" id="CHEBI:30413"/>
    </cofactor>
    <text evidence="12">The heme is bound between the two transmembrane subunits.</text>
</comment>
<dbReference type="AlphaFoldDB" id="A0A1U9KUE2"/>
<name>A0A1U9KUE2_9PROT</name>
<dbReference type="STRING" id="320497.A0U93_11150"/>
<accession>A0A1U9KUE2</accession>
<dbReference type="InterPro" id="IPR000701">
    <property type="entry name" value="SuccDH_FuR_B_TM-su"/>
</dbReference>
<comment type="subunit">
    <text evidence="11">Part of an enzyme complex containing four subunits: a flavoprotein, an iron-sulfur protein, plus two membrane-anchoring proteins, SdhC and SdhD. The complex can form homotrimers.</text>
</comment>
<evidence type="ECO:0000256" key="1">
    <source>
        <dbReference type="ARBA" id="ARBA00004050"/>
    </source>
</evidence>
<feature type="binding site" description="axial binding residue" evidence="12">
    <location>
        <position position="74"/>
    </location>
    <ligand>
        <name>heme</name>
        <dbReference type="ChEBI" id="CHEBI:30413"/>
        <note>ligand shared with second transmembrane subunit</note>
    </ligand>
    <ligandPart>
        <name>Fe</name>
        <dbReference type="ChEBI" id="CHEBI:18248"/>
    </ligandPart>
</feature>
<keyword evidence="8 13" id="KW-1133">Transmembrane helix</keyword>
<dbReference type="GO" id="GO:0009055">
    <property type="term" value="F:electron transfer activity"/>
    <property type="evidence" value="ECO:0007669"/>
    <property type="project" value="InterPro"/>
</dbReference>
<keyword evidence="15" id="KW-1185">Reference proteome</keyword>
<evidence type="ECO:0000256" key="4">
    <source>
        <dbReference type="ARBA" id="ARBA00020076"/>
    </source>
</evidence>
<evidence type="ECO:0000256" key="5">
    <source>
        <dbReference type="ARBA" id="ARBA00022617"/>
    </source>
</evidence>
<dbReference type="Proteomes" id="UP000188604">
    <property type="component" value="Chromosome"/>
</dbReference>
<reference evidence="14 15" key="1">
    <citation type="submission" date="2016-03" db="EMBL/GenBank/DDBJ databases">
        <title>Acetic acid bacteria sequencing.</title>
        <authorList>
            <person name="Brandt J."/>
            <person name="Jakob F."/>
            <person name="Vogel R.F."/>
        </authorList>
    </citation>
    <scope>NUCLEOTIDE SEQUENCE [LARGE SCALE GENOMIC DNA]</scope>
    <source>
        <strain evidence="14 15">NBRC 101099</strain>
    </source>
</reference>
<dbReference type="PANTHER" id="PTHR10978">
    <property type="entry name" value="SUCCINATE DEHYDROGENASE CYTOCHROME B560 SUBUNIT"/>
    <property type="match status" value="1"/>
</dbReference>
<dbReference type="PIRSF" id="PIRSF000178">
    <property type="entry name" value="SDH_cyt_b560"/>
    <property type="match status" value="1"/>
</dbReference>
<dbReference type="KEGG" id="nch:A0U93_11150"/>
<evidence type="ECO:0000313" key="14">
    <source>
        <dbReference type="EMBL" id="AQS89466.1"/>
    </source>
</evidence>
<dbReference type="SUPFAM" id="SSF81343">
    <property type="entry name" value="Fumarate reductase respiratory complex transmembrane subunits"/>
    <property type="match status" value="1"/>
</dbReference>
<evidence type="ECO:0000256" key="9">
    <source>
        <dbReference type="ARBA" id="ARBA00023004"/>
    </source>
</evidence>
<feature type="transmembrane region" description="Helical" evidence="13">
    <location>
        <begin position="103"/>
        <end position="121"/>
    </location>
</feature>
<evidence type="ECO:0000256" key="11">
    <source>
        <dbReference type="ARBA" id="ARBA00025912"/>
    </source>
</evidence>
<dbReference type="PANTHER" id="PTHR10978:SF5">
    <property type="entry name" value="SUCCINATE DEHYDROGENASE CYTOCHROME B560 SUBUNIT, MITOCHONDRIAL"/>
    <property type="match status" value="1"/>
</dbReference>
<evidence type="ECO:0000256" key="6">
    <source>
        <dbReference type="ARBA" id="ARBA00022692"/>
    </source>
</evidence>
<comment type="subcellular location">
    <subcellularLocation>
        <location evidence="2">Membrane</location>
    </subcellularLocation>
</comment>
<evidence type="ECO:0000256" key="13">
    <source>
        <dbReference type="SAM" id="Phobius"/>
    </source>
</evidence>
<comment type="function">
    <text evidence="1">Membrane-anchoring subunit of succinate dehydrogenase (SDH).</text>
</comment>
<evidence type="ECO:0000256" key="2">
    <source>
        <dbReference type="ARBA" id="ARBA00004370"/>
    </source>
</evidence>
<evidence type="ECO:0000313" key="15">
    <source>
        <dbReference type="Proteomes" id="UP000188604"/>
    </source>
</evidence>
<organism evidence="14 15">
    <name type="scientific">Neoasaia chiangmaiensis</name>
    <dbReference type="NCBI Taxonomy" id="320497"/>
    <lineage>
        <taxon>Bacteria</taxon>
        <taxon>Pseudomonadati</taxon>
        <taxon>Pseudomonadota</taxon>
        <taxon>Alphaproteobacteria</taxon>
        <taxon>Acetobacterales</taxon>
        <taxon>Acetobacteraceae</taxon>
        <taxon>Neoasaia</taxon>
    </lineage>
</organism>
<dbReference type="GO" id="GO:0006099">
    <property type="term" value="P:tricarboxylic acid cycle"/>
    <property type="evidence" value="ECO:0007669"/>
    <property type="project" value="InterPro"/>
</dbReference>
<proteinExistence type="inferred from homology"/>
<gene>
    <name evidence="14" type="ORF">A0U93_11150</name>
</gene>
<evidence type="ECO:0000256" key="8">
    <source>
        <dbReference type="ARBA" id="ARBA00022989"/>
    </source>
</evidence>
<dbReference type="Pfam" id="PF01127">
    <property type="entry name" value="Sdh_cyt"/>
    <property type="match status" value="1"/>
</dbReference>
<dbReference type="EMBL" id="CP014691">
    <property type="protein sequence ID" value="AQS89466.1"/>
    <property type="molecule type" value="Genomic_DNA"/>
</dbReference>
<protein>
    <recommendedName>
        <fullName evidence="4">Succinate dehydrogenase cytochrome b556 subunit</fullName>
    </recommendedName>
</protein>
<evidence type="ECO:0000256" key="7">
    <source>
        <dbReference type="ARBA" id="ARBA00022723"/>
    </source>
</evidence>
<dbReference type="CDD" id="cd03499">
    <property type="entry name" value="SQR_TypeC_SdhC"/>
    <property type="match status" value="1"/>
</dbReference>
<evidence type="ECO:0000256" key="10">
    <source>
        <dbReference type="ARBA" id="ARBA00023136"/>
    </source>
</evidence>
<keyword evidence="7 12" id="KW-0479">Metal-binding</keyword>
<feature type="transmembrane region" description="Helical" evidence="13">
    <location>
        <begin position="62"/>
        <end position="83"/>
    </location>
</feature>
<evidence type="ECO:0000256" key="12">
    <source>
        <dbReference type="PIRSR" id="PIRSR000178-1"/>
    </source>
</evidence>
<evidence type="ECO:0000256" key="3">
    <source>
        <dbReference type="ARBA" id="ARBA00007244"/>
    </source>
</evidence>
<sequence length="130" mass="13737">MSPHLGIYRFRLSMVLSITNRMAGVFSALGTGLAVAWLGALAQGPKPFARAQKMAGHPLGQLVFAGWSVATLYHLVASVRHLIWDSGARFGKREIDADGVRALGATSALAGGLLGGFAILARRHRKGQTS</sequence>
<dbReference type="NCBIfam" id="TIGR02970">
    <property type="entry name" value="succ_dehyd_cytB"/>
    <property type="match status" value="1"/>
</dbReference>
<dbReference type="GO" id="GO:0046872">
    <property type="term" value="F:metal ion binding"/>
    <property type="evidence" value="ECO:0007669"/>
    <property type="project" value="UniProtKB-KW"/>
</dbReference>
<feature type="transmembrane region" description="Helical" evidence="13">
    <location>
        <begin position="22"/>
        <end position="41"/>
    </location>
</feature>
<keyword evidence="10 13" id="KW-0472">Membrane</keyword>
<keyword evidence="9 12" id="KW-0408">Iron</keyword>
<dbReference type="OrthoDB" id="9799441at2"/>
<dbReference type="GO" id="GO:0016020">
    <property type="term" value="C:membrane"/>
    <property type="evidence" value="ECO:0007669"/>
    <property type="project" value="UniProtKB-SubCell"/>
</dbReference>